<organism evidence="7 8">
    <name type="scientific">Hypocrea virens (strain Gv29-8 / FGSC 10586)</name>
    <name type="common">Gliocladium virens</name>
    <name type="synonym">Trichoderma virens</name>
    <dbReference type="NCBI Taxonomy" id="413071"/>
    <lineage>
        <taxon>Eukaryota</taxon>
        <taxon>Fungi</taxon>
        <taxon>Dikarya</taxon>
        <taxon>Ascomycota</taxon>
        <taxon>Pezizomycotina</taxon>
        <taxon>Sordariomycetes</taxon>
        <taxon>Hypocreomycetidae</taxon>
        <taxon>Hypocreales</taxon>
        <taxon>Hypocreaceae</taxon>
        <taxon>Trichoderma</taxon>
    </lineage>
</organism>
<keyword evidence="4" id="KW-0865">Zymogen</keyword>
<evidence type="ECO:0000256" key="1">
    <source>
        <dbReference type="ARBA" id="ARBA00009005"/>
    </source>
</evidence>
<reference evidence="7 8" key="1">
    <citation type="journal article" date="2011" name="Genome Biol.">
        <title>Comparative genome sequence analysis underscores mycoparasitism as the ancestral life style of Trichoderma.</title>
        <authorList>
            <person name="Kubicek C.P."/>
            <person name="Herrera-Estrella A."/>
            <person name="Seidl-Seiboth V."/>
            <person name="Martinez D.A."/>
            <person name="Druzhinina I.S."/>
            <person name="Thon M."/>
            <person name="Zeilinger S."/>
            <person name="Casas-Flores S."/>
            <person name="Horwitz B.A."/>
            <person name="Mukherjee P.K."/>
            <person name="Mukherjee M."/>
            <person name="Kredics L."/>
            <person name="Alcaraz L.D."/>
            <person name="Aerts A."/>
            <person name="Antal Z."/>
            <person name="Atanasova L."/>
            <person name="Cervantes-Badillo M.G."/>
            <person name="Challacombe J."/>
            <person name="Chertkov O."/>
            <person name="McCluskey K."/>
            <person name="Coulpier F."/>
            <person name="Deshpande N."/>
            <person name="von Doehren H."/>
            <person name="Ebbole D.J."/>
            <person name="Esquivel-Naranjo E.U."/>
            <person name="Fekete E."/>
            <person name="Flipphi M."/>
            <person name="Glaser F."/>
            <person name="Gomez-Rodriguez E.Y."/>
            <person name="Gruber S."/>
            <person name="Han C."/>
            <person name="Henrissat B."/>
            <person name="Hermosa R."/>
            <person name="Hernandez-Onate M."/>
            <person name="Karaffa L."/>
            <person name="Kosti I."/>
            <person name="Le Crom S."/>
            <person name="Lindquist E."/>
            <person name="Lucas S."/>
            <person name="Luebeck M."/>
            <person name="Luebeck P.S."/>
            <person name="Margeot A."/>
            <person name="Metz B."/>
            <person name="Misra M."/>
            <person name="Nevalainen H."/>
            <person name="Omann M."/>
            <person name="Packer N."/>
            <person name="Perrone G."/>
            <person name="Uresti-Rivera E.E."/>
            <person name="Salamov A."/>
            <person name="Schmoll M."/>
            <person name="Seiboth B."/>
            <person name="Shapiro H."/>
            <person name="Sukno S."/>
            <person name="Tamayo-Ramos J.A."/>
            <person name="Tisch D."/>
            <person name="Wiest A."/>
            <person name="Wilkinson H.H."/>
            <person name="Zhang M."/>
            <person name="Coutinho P.M."/>
            <person name="Kenerley C.M."/>
            <person name="Monte E."/>
            <person name="Baker S.E."/>
            <person name="Grigoriev I.V."/>
        </authorList>
    </citation>
    <scope>NUCLEOTIDE SEQUENCE [LARGE SCALE GENOMIC DNA]</scope>
    <source>
        <strain evidence="8">Gv29-8 / FGSC 10586</strain>
    </source>
</reference>
<name>G9NBE2_HYPVG</name>
<comment type="caution">
    <text evidence="7">The sequence shown here is derived from an EMBL/GenBank/DDBJ whole genome shotgun (WGS) entry which is preliminary data.</text>
</comment>
<dbReference type="eggNOG" id="KOG1546">
    <property type="taxonomic scope" value="Eukaryota"/>
</dbReference>
<keyword evidence="3" id="KW-0645">Protease</keyword>
<evidence type="ECO:0000256" key="5">
    <source>
        <dbReference type="SAM" id="MobiDB-lite"/>
    </source>
</evidence>
<dbReference type="PANTHER" id="PTHR48104:SF30">
    <property type="entry name" value="METACASPASE-1"/>
    <property type="match status" value="1"/>
</dbReference>
<dbReference type="PANTHER" id="PTHR48104">
    <property type="entry name" value="METACASPASE-4"/>
    <property type="match status" value="1"/>
</dbReference>
<dbReference type="Proteomes" id="UP000007115">
    <property type="component" value="Unassembled WGS sequence"/>
</dbReference>
<dbReference type="RefSeq" id="XP_013950344.1">
    <property type="nucleotide sequence ID" value="XM_014094869.1"/>
</dbReference>
<dbReference type="VEuPathDB" id="FungiDB:TRIVIDRAFT_206799"/>
<sequence>MDLMMDHIADHLQVLALLTLRLSTENLADGEIHAISSSQAPSDEQGSGKRGSLDGESEIFFEEDMIQEIDQDASLVEMSQIDVTIPDVTWPEDEWTATRLKDLREETSSPDPILLHLCKRQFARPTKWALLIACPYGKLEGPINDVKSMHALLERHGFEVVLCCGIEAVRDTILNSWNELISKMKEGDTVVVYYSGFGGMAELTEADARVWAGYFRQYQFIVPVDYSPDVSGQFRGILDVEISALVRRTTDITENVTIIFDCGHSGRIARDPWHNGTAVPKNLPHVYHKELFKHLQWLRSQGIDVQNYGGLERNKLAVRVVAAADSETSWEYVDEHGRSGGALTKALVPILDQALKANASWKDVIARVCEQVNCRFPRQNPQAEGPHIRLIFSTATTNSSPINVTEEDGDSFIRWPAAFPNELEPFMGRLVESRFLKPIEKENDPIVFAHIRKCENSICVYNASEFKYGSFIFESKGRMQDSVERAIELAERFARANRIFTLRASNEEMLEHELHVNLLNVSNSTRGHPIPLDGTGEIAVGDKVYVDLSNPGAKPIFVTVFKISVVGEVVHLSRKSPYGIRLLPSQERYEHTLEQRPCSSKRLDAYMTWPKGLPKDLQGPIPESFVCIVTDRPTDLRDLALQRPENRSGSASSLLEKRAYQLAYGESRGISAEDHSRERDYGVLK</sequence>
<keyword evidence="2" id="KW-0053">Apoptosis</keyword>
<dbReference type="EMBL" id="ABDF02000091">
    <property type="protein sequence ID" value="EHK16147.1"/>
    <property type="molecule type" value="Genomic_DNA"/>
</dbReference>
<dbReference type="GO" id="GO:0004197">
    <property type="term" value="F:cysteine-type endopeptidase activity"/>
    <property type="evidence" value="ECO:0007669"/>
    <property type="project" value="InterPro"/>
</dbReference>
<dbReference type="InParanoid" id="G9NBE2"/>
<dbReference type="GO" id="GO:0005737">
    <property type="term" value="C:cytoplasm"/>
    <property type="evidence" value="ECO:0007669"/>
    <property type="project" value="TreeGrafter"/>
</dbReference>
<dbReference type="SUPFAM" id="SSF52129">
    <property type="entry name" value="Caspase-like"/>
    <property type="match status" value="1"/>
</dbReference>
<dbReference type="AlphaFoldDB" id="G9NBE2"/>
<dbReference type="OMA" id="SACEHIN"/>
<dbReference type="InterPro" id="IPR029030">
    <property type="entry name" value="Caspase-like_dom_sf"/>
</dbReference>
<dbReference type="InterPro" id="IPR011600">
    <property type="entry name" value="Pept_C14_caspase"/>
</dbReference>
<accession>G9NBE2</accession>
<evidence type="ECO:0000313" key="7">
    <source>
        <dbReference type="EMBL" id="EHK16147.1"/>
    </source>
</evidence>
<keyword evidence="8" id="KW-1185">Reference proteome</keyword>
<protein>
    <recommendedName>
        <fullName evidence="6">Peptidase C14 caspase domain-containing protein</fullName>
    </recommendedName>
</protein>
<keyword evidence="3" id="KW-0378">Hydrolase</keyword>
<feature type="region of interest" description="Disordered" evidence="5">
    <location>
        <begin position="34"/>
        <end position="54"/>
    </location>
</feature>
<feature type="compositionally biased region" description="Polar residues" evidence="5">
    <location>
        <begin position="35"/>
        <end position="45"/>
    </location>
</feature>
<evidence type="ECO:0000256" key="3">
    <source>
        <dbReference type="ARBA" id="ARBA00022807"/>
    </source>
</evidence>
<dbReference type="GeneID" id="25790391"/>
<dbReference type="Pfam" id="PF00656">
    <property type="entry name" value="Peptidase_C14"/>
    <property type="match status" value="1"/>
</dbReference>
<keyword evidence="3" id="KW-0788">Thiol protease</keyword>
<dbReference type="GO" id="GO:0006915">
    <property type="term" value="P:apoptotic process"/>
    <property type="evidence" value="ECO:0007669"/>
    <property type="project" value="UniProtKB-KW"/>
</dbReference>
<dbReference type="Gene3D" id="3.40.50.1460">
    <property type="match status" value="1"/>
</dbReference>
<dbReference type="HOGENOM" id="CLU_018527_0_0_1"/>
<evidence type="ECO:0000313" key="8">
    <source>
        <dbReference type="Proteomes" id="UP000007115"/>
    </source>
</evidence>
<feature type="domain" description="Peptidase C14 caspase" evidence="6">
    <location>
        <begin position="127"/>
        <end position="384"/>
    </location>
</feature>
<dbReference type="InterPro" id="IPR050452">
    <property type="entry name" value="Metacaspase"/>
</dbReference>
<comment type="similarity">
    <text evidence="1">Belongs to the peptidase C14B family.</text>
</comment>
<dbReference type="OrthoDB" id="3223806at2759"/>
<evidence type="ECO:0000256" key="2">
    <source>
        <dbReference type="ARBA" id="ARBA00022703"/>
    </source>
</evidence>
<evidence type="ECO:0000259" key="6">
    <source>
        <dbReference type="Pfam" id="PF00656"/>
    </source>
</evidence>
<dbReference type="GO" id="GO:0006508">
    <property type="term" value="P:proteolysis"/>
    <property type="evidence" value="ECO:0007669"/>
    <property type="project" value="InterPro"/>
</dbReference>
<evidence type="ECO:0000256" key="4">
    <source>
        <dbReference type="ARBA" id="ARBA00023145"/>
    </source>
</evidence>
<proteinExistence type="inferred from homology"/>
<gene>
    <name evidence="7" type="ORF">TRIVIDRAFT_206799</name>
</gene>